<dbReference type="EMBL" id="JAUJYN010000002">
    <property type="protein sequence ID" value="KAK1278805.1"/>
    <property type="molecule type" value="Genomic_DNA"/>
</dbReference>
<dbReference type="AlphaFoldDB" id="A0AAV9BPW1"/>
<evidence type="ECO:0000313" key="1">
    <source>
        <dbReference type="EMBL" id="KAK1278805.1"/>
    </source>
</evidence>
<gene>
    <name evidence="1" type="ORF">QJS04_geneDACA023556</name>
</gene>
<comment type="caution">
    <text evidence="1">The sequence shown here is derived from an EMBL/GenBank/DDBJ whole genome shotgun (WGS) entry which is preliminary data.</text>
</comment>
<reference evidence="1" key="1">
    <citation type="journal article" date="2023" name="Nat. Commun.">
        <title>Diploid and tetraploid genomes of Acorus and the evolution of monocots.</title>
        <authorList>
            <person name="Ma L."/>
            <person name="Liu K.W."/>
            <person name="Li Z."/>
            <person name="Hsiao Y.Y."/>
            <person name="Qi Y."/>
            <person name="Fu T."/>
            <person name="Tang G.D."/>
            <person name="Zhang D."/>
            <person name="Sun W.H."/>
            <person name="Liu D.K."/>
            <person name="Li Y."/>
            <person name="Chen G.Z."/>
            <person name="Liu X.D."/>
            <person name="Liao X.Y."/>
            <person name="Jiang Y.T."/>
            <person name="Yu X."/>
            <person name="Hao Y."/>
            <person name="Huang J."/>
            <person name="Zhao X.W."/>
            <person name="Ke S."/>
            <person name="Chen Y.Y."/>
            <person name="Wu W.L."/>
            <person name="Hsu J.L."/>
            <person name="Lin Y.F."/>
            <person name="Huang M.D."/>
            <person name="Li C.Y."/>
            <person name="Huang L."/>
            <person name="Wang Z.W."/>
            <person name="Zhao X."/>
            <person name="Zhong W.Y."/>
            <person name="Peng D.H."/>
            <person name="Ahmad S."/>
            <person name="Lan S."/>
            <person name="Zhang J.S."/>
            <person name="Tsai W.C."/>
            <person name="Van de Peer Y."/>
            <person name="Liu Z.J."/>
        </authorList>
    </citation>
    <scope>NUCLEOTIDE SEQUENCE</scope>
    <source>
        <strain evidence="1">SCP</strain>
    </source>
</reference>
<organism evidence="1 2">
    <name type="scientific">Acorus gramineus</name>
    <name type="common">Dwarf sweet flag</name>
    <dbReference type="NCBI Taxonomy" id="55184"/>
    <lineage>
        <taxon>Eukaryota</taxon>
        <taxon>Viridiplantae</taxon>
        <taxon>Streptophyta</taxon>
        <taxon>Embryophyta</taxon>
        <taxon>Tracheophyta</taxon>
        <taxon>Spermatophyta</taxon>
        <taxon>Magnoliopsida</taxon>
        <taxon>Liliopsida</taxon>
        <taxon>Acoraceae</taxon>
        <taxon>Acorus</taxon>
    </lineage>
</organism>
<evidence type="ECO:0000313" key="2">
    <source>
        <dbReference type="Proteomes" id="UP001179952"/>
    </source>
</evidence>
<name>A0AAV9BPW1_ACOGR</name>
<keyword evidence="2" id="KW-1185">Reference proteome</keyword>
<protein>
    <submittedName>
        <fullName evidence="1">Uncharacterized protein</fullName>
    </submittedName>
</protein>
<reference evidence="1" key="2">
    <citation type="submission" date="2023-06" db="EMBL/GenBank/DDBJ databases">
        <authorList>
            <person name="Ma L."/>
            <person name="Liu K.-W."/>
            <person name="Li Z."/>
            <person name="Hsiao Y.-Y."/>
            <person name="Qi Y."/>
            <person name="Fu T."/>
            <person name="Tang G."/>
            <person name="Zhang D."/>
            <person name="Sun W.-H."/>
            <person name="Liu D.-K."/>
            <person name="Li Y."/>
            <person name="Chen G.-Z."/>
            <person name="Liu X.-D."/>
            <person name="Liao X.-Y."/>
            <person name="Jiang Y.-T."/>
            <person name="Yu X."/>
            <person name="Hao Y."/>
            <person name="Huang J."/>
            <person name="Zhao X.-W."/>
            <person name="Ke S."/>
            <person name="Chen Y.-Y."/>
            <person name="Wu W.-L."/>
            <person name="Hsu J.-L."/>
            <person name="Lin Y.-F."/>
            <person name="Huang M.-D."/>
            <person name="Li C.-Y."/>
            <person name="Huang L."/>
            <person name="Wang Z.-W."/>
            <person name="Zhao X."/>
            <person name="Zhong W.-Y."/>
            <person name="Peng D.-H."/>
            <person name="Ahmad S."/>
            <person name="Lan S."/>
            <person name="Zhang J.-S."/>
            <person name="Tsai W.-C."/>
            <person name="Van De Peer Y."/>
            <person name="Liu Z.-J."/>
        </authorList>
    </citation>
    <scope>NUCLEOTIDE SEQUENCE</scope>
    <source>
        <strain evidence="1">SCP</strain>
        <tissue evidence="1">Leaves</tissue>
    </source>
</reference>
<dbReference type="Proteomes" id="UP001179952">
    <property type="component" value="Unassembled WGS sequence"/>
</dbReference>
<sequence>MAAMFAGRIAILYSPCKGMKNPQPLLRARISNNGRVSCLSSASSSNSSPQKLISVLNHLKNPIIRVFS</sequence>
<accession>A0AAV9BPW1</accession>
<proteinExistence type="predicted"/>